<comment type="subcellular location">
    <subcellularLocation>
        <location evidence="1">Membrane</location>
        <topology evidence="1">Multi-pass membrane protein</topology>
    </subcellularLocation>
</comment>
<keyword evidence="3 8" id="KW-0812">Transmembrane</keyword>
<sequence length="960" mass="105951">MSNRRMAAVWLMVAAAGVCCAPAAGQSFLNNITHNLRMEMSGVMEMANVSYSTPVINATYIARNEFDMRAMGMLYNSTHLVIDLIAKKQAYPEGVVHVSDGHLELPSVRKEWRPLLAHYAGPTAVIVVAVLFAVSLPLAGLFWCCCYWCRSGRRRRPFDRKYDACLKGLLAILLIALLTLFLFGVVCAFATEAQLEAGAARAAGALRAGLRDAHAFVNATHAHAHWLLVVNYGELERKMDALLTGAGMAVSVQLGEFSHAVSVTTLNKMVQQLDGVQADLRAVQHLTATLRFKAEQLNTGLRKVKLKLLTTLARCEMPPCINLQRKHRIGELNTDIQYSQMLDKYFPTMPDVSELLNNVTSLLDSRIKEEVADGYRVFRDIQRGIQRSVDEHIPSVHHAITDTGERLASLSERIRATAGEVSDMLQRHERASDRLQAAVAQYGPYRRYVGLGTASALLLITCVMAWGLMCGVCGKRPDVYGAGDCCNKGQGSKCLLCGMVIIFALGGVVTLVMLAYFVVGITAQRFVCDPLTEPRGSRLFADVERFVQLERAVYNESGGDFNLTALLTACHRNRTIFQTLQLHRAVNMSAWRAHAMQEVARRVAALRPQYPAARAPVTILRDSAKRKLRQLADTGLSDFDFDRILDALETNMTSLALDALAEQLSGTARAVSERAGYGNVTRELAAAAADLADLHHDIVLPMLNYTAALNTTAMKLRDELRFNHTSLKDAISYLIYETTQAELYLNTQGPDLMQNMTREFAEMVGAMLDGYLARVQHAADERLGRCGPLSAAFNATRDAACRNILMPTNGYWMSLAWCVVMVVPLLVVAQRLARLYLHVDPYPGPLVEAEYLYDAYADRDNVPLANAYKAEKRAGREGREGRDGRVRGRGEGEGGGGGARGAGPARPEAAALAPPLDAHHARRYNDMAPKHWEEGPPRYHGPTEYERPPPYYYPGPNDRQ</sequence>
<evidence type="ECO:0000256" key="7">
    <source>
        <dbReference type="SAM" id="MobiDB-lite"/>
    </source>
</evidence>
<organism evidence="10 11">
    <name type="scientific">Galleria mellonella</name>
    <name type="common">Greater wax moth</name>
    <dbReference type="NCBI Taxonomy" id="7137"/>
    <lineage>
        <taxon>Eukaryota</taxon>
        <taxon>Metazoa</taxon>
        <taxon>Ecdysozoa</taxon>
        <taxon>Arthropoda</taxon>
        <taxon>Hexapoda</taxon>
        <taxon>Insecta</taxon>
        <taxon>Pterygota</taxon>
        <taxon>Neoptera</taxon>
        <taxon>Endopterygota</taxon>
        <taxon>Lepidoptera</taxon>
        <taxon>Glossata</taxon>
        <taxon>Ditrysia</taxon>
        <taxon>Pyraloidea</taxon>
        <taxon>Pyralidae</taxon>
        <taxon>Galleriinae</taxon>
        <taxon>Galleria</taxon>
    </lineage>
</organism>
<evidence type="ECO:0000256" key="2">
    <source>
        <dbReference type="ARBA" id="ARBA00006058"/>
    </source>
</evidence>
<evidence type="ECO:0000256" key="9">
    <source>
        <dbReference type="SAM" id="SignalP"/>
    </source>
</evidence>
<evidence type="ECO:0000256" key="4">
    <source>
        <dbReference type="ARBA" id="ARBA00022989"/>
    </source>
</evidence>
<feature type="signal peptide" evidence="9">
    <location>
        <begin position="1"/>
        <end position="25"/>
    </location>
</feature>
<feature type="transmembrane region" description="Helical" evidence="8">
    <location>
        <begin position="124"/>
        <end position="148"/>
    </location>
</feature>
<proteinExistence type="inferred from homology"/>
<dbReference type="Pfam" id="PF05478">
    <property type="entry name" value="Prominin"/>
    <property type="match status" value="1"/>
</dbReference>
<feature type="region of interest" description="Disordered" evidence="7">
    <location>
        <begin position="871"/>
        <end position="960"/>
    </location>
</feature>
<reference evidence="11" key="1">
    <citation type="submission" date="2025-08" db="UniProtKB">
        <authorList>
            <consortium name="RefSeq"/>
        </authorList>
    </citation>
    <scope>IDENTIFICATION</scope>
    <source>
        <tissue evidence="11">Whole larvae</tissue>
    </source>
</reference>
<dbReference type="RefSeq" id="XP_052750478.1">
    <property type="nucleotide sequence ID" value="XM_052894518.1"/>
</dbReference>
<keyword evidence="4 8" id="KW-1133">Transmembrane helix</keyword>
<feature type="transmembrane region" description="Helical" evidence="8">
    <location>
        <begin position="494"/>
        <end position="519"/>
    </location>
</feature>
<dbReference type="PANTHER" id="PTHR22730:SF1">
    <property type="entry name" value="PROMININ-LIKE PROTEIN"/>
    <property type="match status" value="1"/>
</dbReference>
<keyword evidence="9" id="KW-0732">Signal</keyword>
<feature type="compositionally biased region" description="Basic and acidic residues" evidence="7">
    <location>
        <begin position="871"/>
        <end position="892"/>
    </location>
</feature>
<keyword evidence="6" id="KW-0325">Glycoprotein</keyword>
<comment type="similarity">
    <text evidence="2">Belongs to the prominin family.</text>
</comment>
<feature type="compositionally biased region" description="Basic and acidic residues" evidence="7">
    <location>
        <begin position="917"/>
        <end position="947"/>
    </location>
</feature>
<feature type="transmembrane region" description="Helical" evidence="8">
    <location>
        <begin position="169"/>
        <end position="191"/>
    </location>
</feature>
<evidence type="ECO:0000256" key="1">
    <source>
        <dbReference type="ARBA" id="ARBA00004141"/>
    </source>
</evidence>
<evidence type="ECO:0000256" key="3">
    <source>
        <dbReference type="ARBA" id="ARBA00022692"/>
    </source>
</evidence>
<dbReference type="PANTHER" id="PTHR22730">
    <property type="entry name" value="PROMININ PROM PROTEIN"/>
    <property type="match status" value="1"/>
</dbReference>
<feature type="chain" id="PRO_5047354367" evidence="9">
    <location>
        <begin position="26"/>
        <end position="960"/>
    </location>
</feature>
<protein>
    <submittedName>
        <fullName evidence="11">Prominin-like protein isoform X1</fullName>
    </submittedName>
</protein>
<feature type="transmembrane region" description="Helical" evidence="8">
    <location>
        <begin position="448"/>
        <end position="473"/>
    </location>
</feature>
<feature type="transmembrane region" description="Helical" evidence="8">
    <location>
        <begin position="811"/>
        <end position="829"/>
    </location>
</feature>
<gene>
    <name evidence="11" type="primary">LOC113515712</name>
</gene>
<evidence type="ECO:0000256" key="8">
    <source>
        <dbReference type="SAM" id="Phobius"/>
    </source>
</evidence>
<keyword evidence="5 8" id="KW-0472">Membrane</keyword>
<evidence type="ECO:0000256" key="6">
    <source>
        <dbReference type="ARBA" id="ARBA00023180"/>
    </source>
</evidence>
<keyword evidence="10" id="KW-1185">Reference proteome</keyword>
<dbReference type="GeneID" id="113515712"/>
<dbReference type="InterPro" id="IPR008795">
    <property type="entry name" value="Prominin"/>
</dbReference>
<feature type="compositionally biased region" description="Low complexity" evidence="7">
    <location>
        <begin position="902"/>
        <end position="915"/>
    </location>
</feature>
<evidence type="ECO:0000313" key="11">
    <source>
        <dbReference type="RefSeq" id="XP_052750478.1"/>
    </source>
</evidence>
<evidence type="ECO:0000313" key="10">
    <source>
        <dbReference type="Proteomes" id="UP001652740"/>
    </source>
</evidence>
<dbReference type="Proteomes" id="UP001652740">
    <property type="component" value="Unplaced"/>
</dbReference>
<accession>A0ABM3MGF5</accession>
<name>A0ABM3MGF5_GALME</name>
<evidence type="ECO:0000256" key="5">
    <source>
        <dbReference type="ARBA" id="ARBA00023136"/>
    </source>
</evidence>